<organism evidence="1 2">
    <name type="scientific">Pseudomonas citronellolis</name>
    <dbReference type="NCBI Taxonomy" id="53408"/>
    <lineage>
        <taxon>Bacteria</taxon>
        <taxon>Pseudomonadati</taxon>
        <taxon>Pseudomonadota</taxon>
        <taxon>Gammaproteobacteria</taxon>
        <taxon>Pseudomonadales</taxon>
        <taxon>Pseudomonadaceae</taxon>
        <taxon>Pseudomonas</taxon>
    </lineage>
</organism>
<dbReference type="EMBL" id="CP015878">
    <property type="protein sequence ID" value="ANI15017.1"/>
    <property type="molecule type" value="Genomic_DNA"/>
</dbReference>
<protein>
    <submittedName>
        <fullName evidence="1">Uncharacterized protein</fullName>
    </submittedName>
</protein>
<dbReference type="Proteomes" id="UP000077748">
    <property type="component" value="Chromosome"/>
</dbReference>
<name>A0A1A9KBI8_9PSED</name>
<proteinExistence type="predicted"/>
<evidence type="ECO:0000313" key="2">
    <source>
        <dbReference type="Proteomes" id="UP000077748"/>
    </source>
</evidence>
<sequence>MNTVVDKETSEAWHAVAHWYHSFFTGMVLSSVTRQGTSRAAELVYQVFCRQRSERFLQGLAKLGIDKLPPAVAAAQYHYLSNNIGGVCVEYMYESDRKAWVRYTPPRWIWSGTALCGIPSEVSAAMLRGWHAQNGVTLGNPRLGFVCTKQTADGQSGLEGYYYEYDAPLAPHERLRFARHEDAPDFDAAAAPTLPSSDWPQARIEKASRNYAMEYVRSTLPTAVDLFGPSEAVNVLRLSARQVAMQCYHETAARLGVAQDKSLRTFADFLARLARAQGDEVRVQETTDGYAISQRGWTLFGQAQALHPAVFDIWNGLLEGAADAHNHRLALSVTHKDLANGRFAWHVGGGV</sequence>
<evidence type="ECO:0000313" key="1">
    <source>
        <dbReference type="EMBL" id="ANI15017.1"/>
    </source>
</evidence>
<dbReference type="AlphaFoldDB" id="A0A1A9KBI8"/>
<accession>A0A1A9KBI8</accession>
<gene>
    <name evidence="1" type="ORF">A9C11_13930</name>
</gene>
<dbReference type="RefSeq" id="WP_064582987.1">
    <property type="nucleotide sequence ID" value="NZ_CP015878.1"/>
</dbReference>
<reference evidence="1 2" key="1">
    <citation type="submission" date="2016-05" db="EMBL/GenBank/DDBJ databases">
        <title>Genome Sequence of Pseudomonas citronellolis Strain SJTE-3, an Estrogens and Persistent Organic Pollutants degradation strain.</title>
        <authorList>
            <person name="Liang R."/>
        </authorList>
    </citation>
    <scope>NUCLEOTIDE SEQUENCE [LARGE SCALE GENOMIC DNA]</scope>
    <source>
        <strain evidence="1 2">SJTE-3</strain>
    </source>
</reference>